<organism evidence="4 5">
    <name type="scientific">Diplocarpon rosae</name>
    <dbReference type="NCBI Taxonomy" id="946125"/>
    <lineage>
        <taxon>Eukaryota</taxon>
        <taxon>Fungi</taxon>
        <taxon>Dikarya</taxon>
        <taxon>Ascomycota</taxon>
        <taxon>Pezizomycotina</taxon>
        <taxon>Leotiomycetes</taxon>
        <taxon>Helotiales</taxon>
        <taxon>Drepanopezizaceae</taxon>
        <taxon>Diplocarpon</taxon>
    </lineage>
</organism>
<dbReference type="PANTHER" id="PTHR13073:SF0">
    <property type="entry name" value="BIOGENESIS OF LYSOSOME-RELATED ORGANELLES COMPLEX 1 SUBUNIT 1"/>
    <property type="match status" value="1"/>
</dbReference>
<feature type="region of interest" description="Disordered" evidence="3">
    <location>
        <begin position="1"/>
        <end position="58"/>
    </location>
</feature>
<dbReference type="GO" id="GO:0016197">
    <property type="term" value="P:endosomal transport"/>
    <property type="evidence" value="ECO:0007669"/>
    <property type="project" value="TreeGrafter"/>
</dbReference>
<gene>
    <name evidence="4" type="ORF">QTJ16_003578</name>
</gene>
<reference evidence="4" key="1">
    <citation type="submission" date="2023-06" db="EMBL/GenBank/DDBJ databases">
        <title>Draft genome of Marssonina rosae.</title>
        <authorList>
            <person name="Cheng Q."/>
        </authorList>
    </citation>
    <scope>NUCLEOTIDE SEQUENCE</scope>
    <source>
        <strain evidence="4">R4</strain>
    </source>
</reference>
<dbReference type="InterPro" id="IPR009395">
    <property type="entry name" value="BLOC1S1"/>
</dbReference>
<evidence type="ECO:0000313" key="4">
    <source>
        <dbReference type="EMBL" id="KAK2627612.1"/>
    </source>
</evidence>
<dbReference type="Pfam" id="PF06320">
    <property type="entry name" value="GCN5L1"/>
    <property type="match status" value="1"/>
</dbReference>
<dbReference type="PANTHER" id="PTHR13073">
    <property type="entry name" value="BLOC-1 COMPLEX SUBUNIT 1"/>
    <property type="match status" value="1"/>
</dbReference>
<accession>A0AAD9T1Y5</accession>
<feature type="region of interest" description="Disordered" evidence="3">
    <location>
        <begin position="151"/>
        <end position="173"/>
    </location>
</feature>
<feature type="compositionally biased region" description="Low complexity" evidence="3">
    <location>
        <begin position="152"/>
        <end position="166"/>
    </location>
</feature>
<name>A0AAD9T1Y5_9HELO</name>
<evidence type="ECO:0000256" key="2">
    <source>
        <dbReference type="ARBA" id="ARBA00019577"/>
    </source>
</evidence>
<evidence type="ECO:0000256" key="3">
    <source>
        <dbReference type="SAM" id="MobiDB-lite"/>
    </source>
</evidence>
<dbReference type="AlphaFoldDB" id="A0AAD9T1Y5"/>
<feature type="compositionally biased region" description="Polar residues" evidence="3">
    <location>
        <begin position="44"/>
        <end position="53"/>
    </location>
</feature>
<comment type="similarity">
    <text evidence="1">Belongs to the BLOC1S1 family.</text>
</comment>
<dbReference type="Proteomes" id="UP001285354">
    <property type="component" value="Unassembled WGS sequence"/>
</dbReference>
<evidence type="ECO:0000256" key="1">
    <source>
        <dbReference type="ARBA" id="ARBA00007133"/>
    </source>
</evidence>
<dbReference type="GO" id="GO:0031083">
    <property type="term" value="C:BLOC-1 complex"/>
    <property type="evidence" value="ECO:0007669"/>
    <property type="project" value="InterPro"/>
</dbReference>
<evidence type="ECO:0000313" key="5">
    <source>
        <dbReference type="Proteomes" id="UP001285354"/>
    </source>
</evidence>
<protein>
    <recommendedName>
        <fullName evidence="2">Biogenesis of lysosome-related organelles complex 1 subunit 1</fullName>
    </recommendedName>
</protein>
<feature type="compositionally biased region" description="Low complexity" evidence="3">
    <location>
        <begin position="20"/>
        <end position="43"/>
    </location>
</feature>
<feature type="compositionally biased region" description="Pro residues" evidence="3">
    <location>
        <begin position="10"/>
        <end position="19"/>
    </location>
</feature>
<proteinExistence type="inferred from homology"/>
<comment type="caution">
    <text evidence="4">The sequence shown here is derived from an EMBL/GenBank/DDBJ whole genome shotgun (WGS) entry which is preliminary data.</text>
</comment>
<sequence length="291" mass="31172">MNANVSSSSAPPPLLPPRSLPSSLSPTLQSSSHSAASPSISSPRTHSPETQRQIAEARAALEASMSNIGSSLDRTLRSRAQNLHDNSKQLEKQQKDVIKATEGLKKESEKLGKVAVEGMKRVKELGNVQNWAEMLERDFLVLGETLRLAEYGSSGSQSGSSWETGSDASVDRRREEALPGFEGEWKFEAEDDVQMEEQDGFESPFISDLPQTVEAPERLWVDDEGDTCMDGAEGGSNDKGKGKAVEASLDAAMDSEYHAPISGRSLTAANIARSASDPCFNSGNTAASVIS</sequence>
<keyword evidence="5" id="KW-1185">Reference proteome</keyword>
<dbReference type="EMBL" id="JAUBYV010000004">
    <property type="protein sequence ID" value="KAK2627612.1"/>
    <property type="molecule type" value="Genomic_DNA"/>
</dbReference>